<feature type="domain" description="Homeobox" evidence="12">
    <location>
        <begin position="147"/>
        <end position="207"/>
    </location>
</feature>
<dbReference type="GeneID" id="80904991"/>
<feature type="DNA-binding region" description="Homeobox" evidence="9">
    <location>
        <begin position="149"/>
        <end position="208"/>
    </location>
</feature>
<evidence type="ECO:0000313" key="15">
    <source>
        <dbReference type="Proteomes" id="UP001140513"/>
    </source>
</evidence>
<dbReference type="PROSITE" id="PS00027">
    <property type="entry name" value="HOMEOBOX_1"/>
    <property type="match status" value="1"/>
</dbReference>
<evidence type="ECO:0000256" key="10">
    <source>
        <dbReference type="RuleBase" id="RU000682"/>
    </source>
</evidence>
<dbReference type="SMART" id="SM00389">
    <property type="entry name" value="HOX"/>
    <property type="match status" value="1"/>
</dbReference>
<keyword evidence="15" id="KW-1185">Reference proteome</keyword>
<evidence type="ECO:0000259" key="13">
    <source>
        <dbReference type="PROSITE" id="PS50157"/>
    </source>
</evidence>
<keyword evidence="4" id="KW-0862">Zinc</keyword>
<dbReference type="PROSITE" id="PS50157">
    <property type="entry name" value="ZINC_FINGER_C2H2_2"/>
    <property type="match status" value="1"/>
</dbReference>
<dbReference type="EMBL" id="JAPEUX010000001">
    <property type="protein sequence ID" value="KAJ4360892.1"/>
    <property type="molecule type" value="Genomic_DNA"/>
</dbReference>
<protein>
    <submittedName>
        <fullName evidence="14">Homeodomain mating type protein alpha2</fullName>
    </submittedName>
</protein>
<evidence type="ECO:0000256" key="4">
    <source>
        <dbReference type="ARBA" id="ARBA00022833"/>
    </source>
</evidence>
<evidence type="ECO:0000256" key="9">
    <source>
        <dbReference type="PROSITE-ProRule" id="PRU00108"/>
    </source>
</evidence>
<dbReference type="GO" id="GO:0000977">
    <property type="term" value="F:RNA polymerase II transcription regulatory region sequence-specific DNA binding"/>
    <property type="evidence" value="ECO:0007669"/>
    <property type="project" value="TreeGrafter"/>
</dbReference>
<dbReference type="GO" id="GO:0000981">
    <property type="term" value="F:DNA-binding transcription factor activity, RNA polymerase II-specific"/>
    <property type="evidence" value="ECO:0007669"/>
    <property type="project" value="InterPro"/>
</dbReference>
<dbReference type="SMART" id="SM00355">
    <property type="entry name" value="ZnF_C2H2"/>
    <property type="match status" value="5"/>
</dbReference>
<feature type="region of interest" description="Disordered" evidence="11">
    <location>
        <begin position="310"/>
        <end position="336"/>
    </location>
</feature>
<evidence type="ECO:0000256" key="1">
    <source>
        <dbReference type="ARBA" id="ARBA00022723"/>
    </source>
</evidence>
<comment type="caution">
    <text evidence="14">The sequence shown here is derived from an EMBL/GenBank/DDBJ whole genome shotgun (WGS) entry which is preliminary data.</text>
</comment>
<feature type="region of interest" description="Disordered" evidence="11">
    <location>
        <begin position="711"/>
        <end position="761"/>
    </location>
</feature>
<dbReference type="PANTHER" id="PTHR24409:SF418">
    <property type="entry name" value="SI:CH73-221F6.1"/>
    <property type="match status" value="1"/>
</dbReference>
<keyword evidence="2" id="KW-0677">Repeat</keyword>
<evidence type="ECO:0000256" key="7">
    <source>
        <dbReference type="ARBA" id="ARBA00023242"/>
    </source>
</evidence>
<name>A0A9W8XW72_9PLEO</name>
<dbReference type="PROSITE" id="PS00028">
    <property type="entry name" value="ZINC_FINGER_C2H2_1"/>
    <property type="match status" value="1"/>
</dbReference>
<dbReference type="GO" id="GO:0008270">
    <property type="term" value="F:zinc ion binding"/>
    <property type="evidence" value="ECO:0007669"/>
    <property type="project" value="UniProtKB-KW"/>
</dbReference>
<evidence type="ECO:0000256" key="2">
    <source>
        <dbReference type="ARBA" id="ARBA00022737"/>
    </source>
</evidence>
<dbReference type="PANTHER" id="PTHR24409">
    <property type="entry name" value="ZINC FINGER PROTEIN 142"/>
    <property type="match status" value="1"/>
</dbReference>
<evidence type="ECO:0000256" key="8">
    <source>
        <dbReference type="PROSITE-ProRule" id="PRU00042"/>
    </source>
</evidence>
<dbReference type="InterPro" id="IPR013087">
    <property type="entry name" value="Znf_C2H2_type"/>
</dbReference>
<dbReference type="OrthoDB" id="10056939at2759"/>
<dbReference type="AlphaFoldDB" id="A0A9W8XW72"/>
<dbReference type="SUPFAM" id="SSF46689">
    <property type="entry name" value="Homeodomain-like"/>
    <property type="match status" value="1"/>
</dbReference>
<evidence type="ECO:0000256" key="11">
    <source>
        <dbReference type="SAM" id="MobiDB-lite"/>
    </source>
</evidence>
<evidence type="ECO:0000259" key="12">
    <source>
        <dbReference type="PROSITE" id="PS50071"/>
    </source>
</evidence>
<dbReference type="CDD" id="cd00086">
    <property type="entry name" value="homeodomain"/>
    <property type="match status" value="1"/>
</dbReference>
<dbReference type="InterPro" id="IPR017970">
    <property type="entry name" value="Homeobox_CS"/>
</dbReference>
<accession>A0A9W8XW72</accession>
<dbReference type="GO" id="GO:0005634">
    <property type="term" value="C:nucleus"/>
    <property type="evidence" value="ECO:0007669"/>
    <property type="project" value="UniProtKB-SubCell"/>
</dbReference>
<dbReference type="InterPro" id="IPR009057">
    <property type="entry name" value="Homeodomain-like_sf"/>
</dbReference>
<feature type="compositionally biased region" description="Polar residues" evidence="11">
    <location>
        <begin position="310"/>
        <end position="325"/>
    </location>
</feature>
<keyword evidence="5 9" id="KW-0238">DNA-binding</keyword>
<evidence type="ECO:0000256" key="5">
    <source>
        <dbReference type="ARBA" id="ARBA00023125"/>
    </source>
</evidence>
<evidence type="ECO:0000313" key="14">
    <source>
        <dbReference type="EMBL" id="KAJ4360892.1"/>
    </source>
</evidence>
<keyword evidence="1" id="KW-0479">Metal-binding</keyword>
<reference evidence="14" key="1">
    <citation type="submission" date="2022-10" db="EMBL/GenBank/DDBJ databases">
        <title>Tapping the CABI collections for fungal endophytes: first genome assemblies for Collariella, Neodidymelliopsis, Ascochyta clinopodiicola, Didymella pomorum, Didymosphaeria variabile, Neocosmospora piperis and Neocucurbitaria cava.</title>
        <authorList>
            <person name="Hill R."/>
        </authorList>
    </citation>
    <scope>NUCLEOTIDE SEQUENCE</scope>
    <source>
        <strain evidence="14">IMI 356815</strain>
    </source>
</reference>
<feature type="compositionally biased region" description="Polar residues" evidence="11">
    <location>
        <begin position="209"/>
        <end position="229"/>
    </location>
</feature>
<organism evidence="14 15">
    <name type="scientific">Didymosphaeria variabile</name>
    <dbReference type="NCBI Taxonomy" id="1932322"/>
    <lineage>
        <taxon>Eukaryota</taxon>
        <taxon>Fungi</taxon>
        <taxon>Dikarya</taxon>
        <taxon>Ascomycota</taxon>
        <taxon>Pezizomycotina</taxon>
        <taxon>Dothideomycetes</taxon>
        <taxon>Pleosporomycetidae</taxon>
        <taxon>Pleosporales</taxon>
        <taxon>Massarineae</taxon>
        <taxon>Didymosphaeriaceae</taxon>
        <taxon>Didymosphaeria</taxon>
    </lineage>
</organism>
<keyword evidence="6 9" id="KW-0371">Homeobox</keyword>
<dbReference type="PROSITE" id="PS50071">
    <property type="entry name" value="HOMEOBOX_2"/>
    <property type="match status" value="1"/>
</dbReference>
<feature type="region of interest" description="Disordered" evidence="11">
    <location>
        <begin position="202"/>
        <end position="229"/>
    </location>
</feature>
<dbReference type="Proteomes" id="UP001140513">
    <property type="component" value="Unassembled WGS sequence"/>
</dbReference>
<sequence length="844" mass="94766">MAGEPLDSLDEFFDFAQLEKDNDGFDPSLQYDSSAQAMPFLGPDSAMDWQPSIGADVGAMNIPSDFSFSIPEEPTPNFFQADPMSPLVHDISMVPQTLTDHHSRTASYSWQHHPMPREGEVITLRQETNQLVRPQRSNTVTLKPASAKRKGPSTRLPVEARQMLEEEFAANPYPCSWEIDIIAHQANLDVKRVRNWFNNTRARKKPESPESSDVVTSHPNGSVTSLSSKLSRDSLEALDKLADEAIQLPQPPLAVYLAQSYQEEAVPYSAIQAAMDDGSISDKSAFQFDGSSSYRVGRAGSVITSVASSDGTAPTTYSSGSNMSSFGRARRRGRRRMEWKQSPYTRTKLNGLNSAGVPQENLPFCCTFCPRAFKTKYEWIRHEDSVHALRTTWICCDSKNVPLLSCPFCGQMRPDESHMASHKYHQCRNKPESQRTFYRRDHFIQHLHHVHFANVKHPSARLGCQTRLLDSEGGNFGCKDLALKWRRFGAPIKADDPMLCCGFCGKRAKDWSERCEHVAEHMAAGDWDRSTWWPERLENHLENLCSPGAAGPFRCRYCRKVFANVDAMNEHSHCRVWSCRFLRSFDDVAAENAGPPLCPQFPSPKAHHCHLCGAGYRSFHVEHAQHYHRYRECEQTLYTSEDEFLQHMHEFHGASEPQLLQGNSILEQNFSRNKGASFEPIQLDEIMQGCHVGDSSALFVDSAIIEQTIASASSSSKTVREQPSTSTSRKAQQPVAPTGRKHTKTQRQRADSSGSRPVPQGPRFFRLSPLVPYLSTRIYYLRSAIPASLLSDSKVVPEEFPKSHVASLVMSSGLLGMAGVRFQVNMKRDGAKGPVEFTLEEDED</sequence>
<feature type="domain" description="C2H2-type" evidence="13">
    <location>
        <begin position="364"/>
        <end position="392"/>
    </location>
</feature>
<keyword evidence="7 9" id="KW-0539">Nucleus</keyword>
<dbReference type="Pfam" id="PF00046">
    <property type="entry name" value="Homeodomain"/>
    <property type="match status" value="1"/>
</dbReference>
<evidence type="ECO:0000256" key="6">
    <source>
        <dbReference type="ARBA" id="ARBA00023155"/>
    </source>
</evidence>
<dbReference type="InterPro" id="IPR001356">
    <property type="entry name" value="HD"/>
</dbReference>
<comment type="subcellular location">
    <subcellularLocation>
        <location evidence="9 10">Nucleus</location>
    </subcellularLocation>
</comment>
<keyword evidence="3 8" id="KW-0863">Zinc-finger</keyword>
<proteinExistence type="predicted"/>
<dbReference type="RefSeq" id="XP_056077094.1">
    <property type="nucleotide sequence ID" value="XM_056210272.1"/>
</dbReference>
<feature type="compositionally biased region" description="Polar residues" evidence="11">
    <location>
        <begin position="711"/>
        <end position="731"/>
    </location>
</feature>
<gene>
    <name evidence="14" type="primary">HMLALPHA2</name>
    <name evidence="14" type="ORF">N0V89_001461</name>
</gene>
<dbReference type="Gene3D" id="1.10.10.60">
    <property type="entry name" value="Homeodomain-like"/>
    <property type="match status" value="1"/>
</dbReference>
<evidence type="ECO:0000256" key="3">
    <source>
        <dbReference type="ARBA" id="ARBA00022771"/>
    </source>
</evidence>